<feature type="domain" description="Peptidase S8/S53" evidence="8">
    <location>
        <begin position="148"/>
        <end position="352"/>
    </location>
</feature>
<evidence type="ECO:0000256" key="3">
    <source>
        <dbReference type="ARBA" id="ARBA00022801"/>
    </source>
</evidence>
<keyword evidence="3 5" id="KW-0378">Hydrolase</keyword>
<dbReference type="PRINTS" id="PR00723">
    <property type="entry name" value="SUBTILISIN"/>
</dbReference>
<dbReference type="InterPro" id="IPR036852">
    <property type="entry name" value="Peptidase_S8/S53_dom_sf"/>
</dbReference>
<evidence type="ECO:0000256" key="1">
    <source>
        <dbReference type="ARBA" id="ARBA00011073"/>
    </source>
</evidence>
<dbReference type="InterPro" id="IPR015500">
    <property type="entry name" value="Peptidase_S8_subtilisin-rel"/>
</dbReference>
<keyword evidence="2 5" id="KW-0645">Protease</keyword>
<dbReference type="InterPro" id="IPR022398">
    <property type="entry name" value="Peptidase_S8_His-AS"/>
</dbReference>
<feature type="signal peptide" evidence="7">
    <location>
        <begin position="1"/>
        <end position="24"/>
    </location>
</feature>
<dbReference type="Gene3D" id="3.40.50.200">
    <property type="entry name" value="Peptidase S8/S53 domain"/>
    <property type="match status" value="1"/>
</dbReference>
<dbReference type="GO" id="GO:0005615">
    <property type="term" value="C:extracellular space"/>
    <property type="evidence" value="ECO:0007669"/>
    <property type="project" value="TreeGrafter"/>
</dbReference>
<feature type="region of interest" description="Disordered" evidence="6">
    <location>
        <begin position="104"/>
        <end position="130"/>
    </location>
</feature>
<reference evidence="10" key="1">
    <citation type="submission" date="2017-02" db="EMBL/GenBank/DDBJ databases">
        <authorList>
            <person name="Varghese N."/>
            <person name="Submissions S."/>
        </authorList>
    </citation>
    <scope>NUCLEOTIDE SEQUENCE [LARGE SCALE GENOMIC DNA]</scope>
    <source>
        <strain evidence="10">SM117</strain>
    </source>
</reference>
<comment type="similarity">
    <text evidence="1 5">Belongs to the peptidase S8 family.</text>
</comment>
<gene>
    <name evidence="9" type="ORF">SAMN06295987_101329</name>
</gene>
<evidence type="ECO:0000256" key="5">
    <source>
        <dbReference type="PROSITE-ProRule" id="PRU01240"/>
    </source>
</evidence>
<proteinExistence type="inferred from homology"/>
<evidence type="ECO:0000256" key="6">
    <source>
        <dbReference type="SAM" id="MobiDB-lite"/>
    </source>
</evidence>
<dbReference type="InterPro" id="IPR037045">
    <property type="entry name" value="S8pro/Inhibitor_I9_sf"/>
</dbReference>
<dbReference type="SUPFAM" id="SSF52743">
    <property type="entry name" value="Subtilisin-like"/>
    <property type="match status" value="1"/>
</dbReference>
<keyword evidence="7" id="KW-0732">Signal</keyword>
<name>A0A1U6GSZ2_9SPHN</name>
<dbReference type="Gene3D" id="3.30.70.80">
    <property type="entry name" value="Peptidase S8 propeptide/proteinase inhibitor I9"/>
    <property type="match status" value="1"/>
</dbReference>
<sequence>MNFRMLSAACAALPFVALSVPAMAKSGDIIPNSYICVFNKAVNRGGVESEARRMAGANGGQVSHVYRYSIRGFATQMSAQAVAQMQARNPAIKSCEPNRVIELGPIREEKGKPGSGGGSGGGSTAQQTPWGVTRVKGGIAGTFQRAWIIDTGIDTDHPDLNVDLAYANGFVAREEGLYEDQNGHGTHVSGTIAALNNTIGVIGVAPGAKVVPVRVLNRRGSGDYAGVIAGVDWVAQNGTSGDVANMSLGGPPDDALDAAVTAAAAMGVRFTIAAGNSAADANSYSPARVNAPNVYTVSAFDSSDAFAYFSNYGNPPIDYSEPGVSILSTWKDGGYNTISGTSMAAPHLAGLLLLGGIASGGTVTGDKDTKPDTIGIH</sequence>
<dbReference type="STRING" id="428990.SAMN06295987_101329"/>
<dbReference type="PROSITE" id="PS00137">
    <property type="entry name" value="SUBTILASE_HIS"/>
    <property type="match status" value="1"/>
</dbReference>
<dbReference type="PANTHER" id="PTHR43806:SF11">
    <property type="entry name" value="CEREVISIN-RELATED"/>
    <property type="match status" value="1"/>
</dbReference>
<dbReference type="GO" id="GO:0006508">
    <property type="term" value="P:proteolysis"/>
    <property type="evidence" value="ECO:0007669"/>
    <property type="project" value="UniProtKB-KW"/>
</dbReference>
<protein>
    <submittedName>
        <fullName evidence="9">Subtilase family protein</fullName>
    </submittedName>
</protein>
<organism evidence="9 10">
    <name type="scientific">Novosphingobium mathurense</name>
    <dbReference type="NCBI Taxonomy" id="428990"/>
    <lineage>
        <taxon>Bacteria</taxon>
        <taxon>Pseudomonadati</taxon>
        <taxon>Pseudomonadota</taxon>
        <taxon>Alphaproteobacteria</taxon>
        <taxon>Sphingomonadales</taxon>
        <taxon>Sphingomonadaceae</taxon>
        <taxon>Novosphingobium</taxon>
    </lineage>
</organism>
<keyword evidence="10" id="KW-1185">Reference proteome</keyword>
<dbReference type="Proteomes" id="UP000190989">
    <property type="component" value="Unassembled WGS sequence"/>
</dbReference>
<dbReference type="GO" id="GO:0004252">
    <property type="term" value="F:serine-type endopeptidase activity"/>
    <property type="evidence" value="ECO:0007669"/>
    <property type="project" value="UniProtKB-UniRule"/>
</dbReference>
<dbReference type="InterPro" id="IPR050131">
    <property type="entry name" value="Peptidase_S8_subtilisin-like"/>
</dbReference>
<keyword evidence="4 5" id="KW-0720">Serine protease</keyword>
<dbReference type="PROSITE" id="PS00136">
    <property type="entry name" value="SUBTILASE_ASP"/>
    <property type="match status" value="1"/>
</dbReference>
<evidence type="ECO:0000256" key="2">
    <source>
        <dbReference type="ARBA" id="ARBA00022670"/>
    </source>
</evidence>
<feature type="active site" description="Charge relay system" evidence="5">
    <location>
        <position position="184"/>
    </location>
</feature>
<dbReference type="PROSITE" id="PS51892">
    <property type="entry name" value="SUBTILASE"/>
    <property type="match status" value="1"/>
</dbReference>
<feature type="active site" description="Charge relay system" evidence="5">
    <location>
        <position position="150"/>
    </location>
</feature>
<accession>A0A1U6GSZ2</accession>
<dbReference type="InterPro" id="IPR023827">
    <property type="entry name" value="Peptidase_S8_Asp-AS"/>
</dbReference>
<evidence type="ECO:0000256" key="7">
    <source>
        <dbReference type="SAM" id="SignalP"/>
    </source>
</evidence>
<evidence type="ECO:0000313" key="10">
    <source>
        <dbReference type="Proteomes" id="UP000190989"/>
    </source>
</evidence>
<evidence type="ECO:0000256" key="4">
    <source>
        <dbReference type="ARBA" id="ARBA00022825"/>
    </source>
</evidence>
<dbReference type="RefSeq" id="WP_245828783.1">
    <property type="nucleotide sequence ID" value="NZ_FVZE01000001.1"/>
</dbReference>
<dbReference type="EMBL" id="FVZE01000001">
    <property type="protein sequence ID" value="SLJ86661.1"/>
    <property type="molecule type" value="Genomic_DNA"/>
</dbReference>
<dbReference type="Pfam" id="PF00082">
    <property type="entry name" value="Peptidase_S8"/>
    <property type="match status" value="1"/>
</dbReference>
<evidence type="ECO:0000259" key="8">
    <source>
        <dbReference type="Pfam" id="PF00082"/>
    </source>
</evidence>
<feature type="compositionally biased region" description="Gly residues" evidence="6">
    <location>
        <begin position="113"/>
        <end position="123"/>
    </location>
</feature>
<evidence type="ECO:0000313" key="9">
    <source>
        <dbReference type="EMBL" id="SLJ86661.1"/>
    </source>
</evidence>
<feature type="active site" description="Charge relay system" evidence="5">
    <location>
        <position position="342"/>
    </location>
</feature>
<feature type="chain" id="PRO_5012730499" evidence="7">
    <location>
        <begin position="25"/>
        <end position="377"/>
    </location>
</feature>
<dbReference type="SUPFAM" id="SSF54897">
    <property type="entry name" value="Protease propeptides/inhibitors"/>
    <property type="match status" value="1"/>
</dbReference>
<dbReference type="AlphaFoldDB" id="A0A1U6GSZ2"/>
<dbReference type="PANTHER" id="PTHR43806">
    <property type="entry name" value="PEPTIDASE S8"/>
    <property type="match status" value="1"/>
</dbReference>
<dbReference type="InterPro" id="IPR000209">
    <property type="entry name" value="Peptidase_S8/S53_dom"/>
</dbReference>